<dbReference type="PANTHER" id="PTHR22599">
    <property type="entry name" value="MPS ONE BINDER KINASE ACTIVATOR-LIKE MOB"/>
    <property type="match status" value="1"/>
</dbReference>
<dbReference type="Gene3D" id="1.20.140.30">
    <property type="entry name" value="MOB kinase activator"/>
    <property type="match status" value="1"/>
</dbReference>
<dbReference type="AlphaFoldDB" id="A0A6A7BVS0"/>
<proteinExistence type="predicted"/>
<dbReference type="CDD" id="cd04666">
    <property type="entry name" value="NUDIX_DIPP2_like_Nudt4"/>
    <property type="match status" value="1"/>
</dbReference>
<protein>
    <recommendedName>
        <fullName evidence="3">Nudix hydrolase domain-containing protein</fullName>
    </recommendedName>
</protein>
<keyword evidence="1" id="KW-0479">Metal-binding</keyword>
<dbReference type="GO" id="GO:0016462">
    <property type="term" value="F:pyrophosphatase activity"/>
    <property type="evidence" value="ECO:0007669"/>
    <property type="project" value="InterPro"/>
</dbReference>
<dbReference type="InterPro" id="IPR005301">
    <property type="entry name" value="MOB_kinase_act_fam"/>
</dbReference>
<dbReference type="InterPro" id="IPR000086">
    <property type="entry name" value="NUDIX_hydrolase_dom"/>
</dbReference>
<dbReference type="EMBL" id="MU005993">
    <property type="protein sequence ID" value="KAF2859446.1"/>
    <property type="molecule type" value="Genomic_DNA"/>
</dbReference>
<feature type="binding site" evidence="1">
    <location>
        <position position="397"/>
    </location>
    <ligand>
        <name>Zn(2+)</name>
        <dbReference type="ChEBI" id="CHEBI:29105"/>
    </ligand>
</feature>
<dbReference type="SUPFAM" id="SSF55811">
    <property type="entry name" value="Nudix"/>
    <property type="match status" value="1"/>
</dbReference>
<feature type="binding site" evidence="1">
    <location>
        <position position="320"/>
    </location>
    <ligand>
        <name>Zn(2+)</name>
        <dbReference type="ChEBI" id="CHEBI:29105"/>
    </ligand>
</feature>
<dbReference type="Proteomes" id="UP000799421">
    <property type="component" value="Unassembled WGS sequence"/>
</dbReference>
<feature type="compositionally biased region" description="Polar residues" evidence="2">
    <location>
        <begin position="248"/>
        <end position="260"/>
    </location>
</feature>
<dbReference type="InterPro" id="IPR015797">
    <property type="entry name" value="NUDIX_hydrolase-like_dom_sf"/>
</dbReference>
<feature type="binding site" evidence="1">
    <location>
        <position position="315"/>
    </location>
    <ligand>
        <name>Zn(2+)</name>
        <dbReference type="ChEBI" id="CHEBI:29105"/>
    </ligand>
</feature>
<dbReference type="Pfam" id="PF03637">
    <property type="entry name" value="Mob1_phocein"/>
    <property type="match status" value="1"/>
</dbReference>
<dbReference type="PROSITE" id="PS51462">
    <property type="entry name" value="NUDIX"/>
    <property type="match status" value="1"/>
</dbReference>
<evidence type="ECO:0000256" key="1">
    <source>
        <dbReference type="PIRSR" id="PIRSR605301-1"/>
    </source>
</evidence>
<dbReference type="InterPro" id="IPR047198">
    <property type="entry name" value="DDP-like_NUDIX"/>
</dbReference>
<dbReference type="SUPFAM" id="SSF101152">
    <property type="entry name" value="Mob1/phocein"/>
    <property type="match status" value="1"/>
</dbReference>
<feature type="region of interest" description="Disordered" evidence="2">
    <location>
        <begin position="1"/>
        <end position="29"/>
    </location>
</feature>
<feature type="compositionally biased region" description="Polar residues" evidence="2">
    <location>
        <begin position="228"/>
        <end position="241"/>
    </location>
</feature>
<feature type="domain" description="Nudix hydrolase" evidence="3">
    <location>
        <begin position="30"/>
        <end position="166"/>
    </location>
</feature>
<dbReference type="Gene3D" id="3.90.79.10">
    <property type="entry name" value="Nucleoside Triphosphate Pyrophosphohydrolase"/>
    <property type="match status" value="1"/>
</dbReference>
<keyword evidence="1" id="KW-0862">Zinc</keyword>
<evidence type="ECO:0000313" key="4">
    <source>
        <dbReference type="EMBL" id="KAF2859446.1"/>
    </source>
</evidence>
<evidence type="ECO:0000256" key="2">
    <source>
        <dbReference type="SAM" id="MobiDB-lite"/>
    </source>
</evidence>
<keyword evidence="5" id="KW-1185">Reference proteome</keyword>
<accession>A0A6A7BVS0</accession>
<dbReference type="InterPro" id="IPR036703">
    <property type="entry name" value="MOB_kinase_act_sf"/>
</dbReference>
<dbReference type="Pfam" id="PF00293">
    <property type="entry name" value="NUDIX"/>
    <property type="match status" value="1"/>
</dbReference>
<name>A0A6A7BVS0_9PEZI</name>
<dbReference type="OrthoDB" id="8170117at2759"/>
<feature type="binding site" evidence="1">
    <location>
        <position position="402"/>
    </location>
    <ligand>
        <name>Zn(2+)</name>
        <dbReference type="ChEBI" id="CHEBI:29105"/>
    </ligand>
</feature>
<dbReference type="SMART" id="SM01388">
    <property type="entry name" value="Mob1_phocein"/>
    <property type="match status" value="1"/>
</dbReference>
<reference evidence="4" key="1">
    <citation type="journal article" date="2020" name="Stud. Mycol.">
        <title>101 Dothideomycetes genomes: a test case for predicting lifestyles and emergence of pathogens.</title>
        <authorList>
            <person name="Haridas S."/>
            <person name="Albert R."/>
            <person name="Binder M."/>
            <person name="Bloem J."/>
            <person name="Labutti K."/>
            <person name="Salamov A."/>
            <person name="Andreopoulos B."/>
            <person name="Baker S."/>
            <person name="Barry K."/>
            <person name="Bills G."/>
            <person name="Bluhm B."/>
            <person name="Cannon C."/>
            <person name="Castanera R."/>
            <person name="Culley D."/>
            <person name="Daum C."/>
            <person name="Ezra D."/>
            <person name="Gonzalez J."/>
            <person name="Henrissat B."/>
            <person name="Kuo A."/>
            <person name="Liang C."/>
            <person name="Lipzen A."/>
            <person name="Lutzoni F."/>
            <person name="Magnuson J."/>
            <person name="Mondo S."/>
            <person name="Nolan M."/>
            <person name="Ohm R."/>
            <person name="Pangilinan J."/>
            <person name="Park H.-J."/>
            <person name="Ramirez L."/>
            <person name="Alfaro M."/>
            <person name="Sun H."/>
            <person name="Tritt A."/>
            <person name="Yoshinaga Y."/>
            <person name="Zwiers L.-H."/>
            <person name="Turgeon B."/>
            <person name="Goodwin S."/>
            <person name="Spatafora J."/>
            <person name="Crous P."/>
            <person name="Grigoriev I."/>
        </authorList>
    </citation>
    <scope>NUCLEOTIDE SEQUENCE</scope>
    <source>
        <strain evidence="4">CBS 480.64</strain>
    </source>
</reference>
<evidence type="ECO:0000259" key="3">
    <source>
        <dbReference type="PROSITE" id="PS51462"/>
    </source>
</evidence>
<gene>
    <name evidence="4" type="ORF">K470DRAFT_300326</name>
</gene>
<sequence>MNGDSSNAEKPARPMEARQGRDHQRYGENGERMVAGVVALSADKTQVLLIQSSARKGWVLPKGGWETDETTQQEAACREAWEEAGIECEVVKDLGEIKEQRTEALIRKYGPDAPAALYRFFEVSVTEEKAEWPEKHKRSRAWMSYSQARECLLNRPELLEALERSGVVSVASEKPPGQDAGNGHIHADNTKALALKKTSVGADLRSAWHALLQEAAAASAAAAAATRPRQQTTNIGTSNANARARHATSFQPQKRAKGSSSWQLKQFAEATLGSGSLQKVVQLPEGEDRDEWLAVNLVDFYNQLNLLYGAITEFCSPQSCPEMKATDEFEYLWHDPPAYPKPTRLPAPQYISNLLSFTSAHLSNTTLFPTAPGVPFPDGFEKTVRMLFKRLYRIYAHIYCHHYGVVRGLGLEAHLNTGFKHYVLFVEEFQLADEGRGGKRAEWYGPLGELVESMLRSD</sequence>
<feature type="compositionally biased region" description="Basic and acidic residues" evidence="2">
    <location>
        <begin position="10"/>
        <end position="29"/>
    </location>
</feature>
<evidence type="ECO:0000313" key="5">
    <source>
        <dbReference type="Proteomes" id="UP000799421"/>
    </source>
</evidence>
<organism evidence="4 5">
    <name type="scientific">Piedraia hortae CBS 480.64</name>
    <dbReference type="NCBI Taxonomy" id="1314780"/>
    <lineage>
        <taxon>Eukaryota</taxon>
        <taxon>Fungi</taxon>
        <taxon>Dikarya</taxon>
        <taxon>Ascomycota</taxon>
        <taxon>Pezizomycotina</taxon>
        <taxon>Dothideomycetes</taxon>
        <taxon>Dothideomycetidae</taxon>
        <taxon>Capnodiales</taxon>
        <taxon>Piedraiaceae</taxon>
        <taxon>Piedraia</taxon>
    </lineage>
</organism>
<feature type="region of interest" description="Disordered" evidence="2">
    <location>
        <begin position="223"/>
        <end position="260"/>
    </location>
</feature>